<dbReference type="CDD" id="cd00109">
    <property type="entry name" value="Kunitz-type"/>
    <property type="match status" value="1"/>
</dbReference>
<dbReference type="InterPro" id="IPR036880">
    <property type="entry name" value="Kunitz_BPTI_sf"/>
</dbReference>
<name>A0A0C2FTA0_9BILA</name>
<keyword evidence="2" id="KW-0722">Serine protease inhibitor</keyword>
<dbReference type="Gene3D" id="4.10.410.10">
    <property type="entry name" value="Pancreatic trypsin inhibitor Kunitz domain"/>
    <property type="match status" value="1"/>
</dbReference>
<dbReference type="Pfam" id="PF00014">
    <property type="entry name" value="Kunitz_BPTI"/>
    <property type="match status" value="1"/>
</dbReference>
<dbReference type="Proteomes" id="UP000054047">
    <property type="component" value="Unassembled WGS sequence"/>
</dbReference>
<feature type="non-terminal residue" evidence="5">
    <location>
        <position position="1"/>
    </location>
</feature>
<keyword evidence="1" id="KW-0646">Protease inhibitor</keyword>
<dbReference type="AlphaFoldDB" id="A0A0C2FTA0"/>
<dbReference type="InterPro" id="IPR020901">
    <property type="entry name" value="Prtase_inh_Kunz-CS"/>
</dbReference>
<gene>
    <name evidence="5" type="ORF">ANCDUO_20025</name>
</gene>
<reference evidence="5 6" key="1">
    <citation type="submission" date="2013-12" db="EMBL/GenBank/DDBJ databases">
        <title>Draft genome of the parsitic nematode Ancylostoma duodenale.</title>
        <authorList>
            <person name="Mitreva M."/>
        </authorList>
    </citation>
    <scope>NUCLEOTIDE SEQUENCE [LARGE SCALE GENOMIC DNA]</scope>
    <source>
        <strain evidence="5 6">Zhejiang</strain>
    </source>
</reference>
<dbReference type="PROSITE" id="PS50279">
    <property type="entry name" value="BPTI_KUNITZ_2"/>
    <property type="match status" value="1"/>
</dbReference>
<keyword evidence="6" id="KW-1185">Reference proteome</keyword>
<feature type="domain" description="BPTI/Kunitz inhibitor" evidence="4">
    <location>
        <begin position="15"/>
        <end position="65"/>
    </location>
</feature>
<dbReference type="PANTHER" id="PTHR10083">
    <property type="entry name" value="KUNITZ-TYPE PROTEASE INHIBITOR-RELATED"/>
    <property type="match status" value="1"/>
</dbReference>
<protein>
    <submittedName>
        <fullName evidence="5">Kunitz/Bovine pancreatic trypsin inhibitor domain protein</fullName>
    </submittedName>
</protein>
<keyword evidence="3" id="KW-1015">Disulfide bond</keyword>
<evidence type="ECO:0000256" key="1">
    <source>
        <dbReference type="ARBA" id="ARBA00022690"/>
    </source>
</evidence>
<dbReference type="SUPFAM" id="SSF57362">
    <property type="entry name" value="BPTI-like"/>
    <property type="match status" value="1"/>
</dbReference>
<proteinExistence type="predicted"/>
<dbReference type="InterPro" id="IPR002223">
    <property type="entry name" value="Kunitz_BPTI"/>
</dbReference>
<dbReference type="PROSITE" id="PS00280">
    <property type="entry name" value="BPTI_KUNITZ_1"/>
    <property type="match status" value="1"/>
</dbReference>
<dbReference type="InterPro" id="IPR050098">
    <property type="entry name" value="TFPI/VKTCI-like"/>
</dbReference>
<evidence type="ECO:0000313" key="5">
    <source>
        <dbReference type="EMBL" id="KIH49899.1"/>
    </source>
</evidence>
<dbReference type="SMART" id="SM00131">
    <property type="entry name" value="KU"/>
    <property type="match status" value="1"/>
</dbReference>
<accession>A0A0C2FTA0</accession>
<dbReference type="GO" id="GO:0005615">
    <property type="term" value="C:extracellular space"/>
    <property type="evidence" value="ECO:0007669"/>
    <property type="project" value="TreeGrafter"/>
</dbReference>
<evidence type="ECO:0000256" key="2">
    <source>
        <dbReference type="ARBA" id="ARBA00022900"/>
    </source>
</evidence>
<sequence>AESTRPGMHWWKSNCSHPIDNGPCRARIQRVAFNSKTGRCDDFDWGGCRPNGNNFEDKEQCEKACIKGESVAWSP</sequence>
<evidence type="ECO:0000313" key="6">
    <source>
        <dbReference type="Proteomes" id="UP000054047"/>
    </source>
</evidence>
<dbReference type="PRINTS" id="PR00759">
    <property type="entry name" value="BASICPTASE"/>
</dbReference>
<dbReference type="PANTHER" id="PTHR10083:SF374">
    <property type="entry name" value="BPTI_KUNITZ INHIBITOR DOMAIN-CONTAINING PROTEIN"/>
    <property type="match status" value="1"/>
</dbReference>
<dbReference type="EMBL" id="KN751521">
    <property type="protein sequence ID" value="KIH49899.1"/>
    <property type="molecule type" value="Genomic_DNA"/>
</dbReference>
<evidence type="ECO:0000259" key="4">
    <source>
        <dbReference type="PROSITE" id="PS50279"/>
    </source>
</evidence>
<evidence type="ECO:0000256" key="3">
    <source>
        <dbReference type="ARBA" id="ARBA00023157"/>
    </source>
</evidence>
<organism evidence="5 6">
    <name type="scientific">Ancylostoma duodenale</name>
    <dbReference type="NCBI Taxonomy" id="51022"/>
    <lineage>
        <taxon>Eukaryota</taxon>
        <taxon>Metazoa</taxon>
        <taxon>Ecdysozoa</taxon>
        <taxon>Nematoda</taxon>
        <taxon>Chromadorea</taxon>
        <taxon>Rhabditida</taxon>
        <taxon>Rhabditina</taxon>
        <taxon>Rhabditomorpha</taxon>
        <taxon>Strongyloidea</taxon>
        <taxon>Ancylostomatidae</taxon>
        <taxon>Ancylostomatinae</taxon>
        <taxon>Ancylostoma</taxon>
    </lineage>
</organism>
<dbReference type="OrthoDB" id="4473401at2759"/>
<dbReference type="GO" id="GO:0004867">
    <property type="term" value="F:serine-type endopeptidase inhibitor activity"/>
    <property type="evidence" value="ECO:0007669"/>
    <property type="project" value="UniProtKB-KW"/>
</dbReference>